<dbReference type="PANTHER" id="PTHR22906">
    <property type="entry name" value="PROPERDIN"/>
    <property type="match status" value="1"/>
</dbReference>
<dbReference type="SUPFAM" id="SSF82895">
    <property type="entry name" value="TSP-1 type 1 repeat"/>
    <property type="match status" value="1"/>
</dbReference>
<evidence type="ECO:0000256" key="7">
    <source>
        <dbReference type="ARBA" id="ARBA00023170"/>
    </source>
</evidence>
<keyword evidence="8" id="KW-0325">Glycoprotein</keyword>
<dbReference type="InterPro" id="IPR013783">
    <property type="entry name" value="Ig-like_fold"/>
</dbReference>
<keyword evidence="4" id="KW-0677">Repeat</keyword>
<dbReference type="Pfam" id="PF07679">
    <property type="entry name" value="I-set"/>
    <property type="match status" value="1"/>
</dbReference>
<keyword evidence="10" id="KW-0812">Transmembrane</keyword>
<evidence type="ECO:0000256" key="5">
    <source>
        <dbReference type="ARBA" id="ARBA00023136"/>
    </source>
</evidence>
<dbReference type="PROSITE" id="PS50835">
    <property type="entry name" value="IG_LIKE"/>
    <property type="match status" value="1"/>
</dbReference>
<dbReference type="SMART" id="SM00209">
    <property type="entry name" value="TSP1"/>
    <property type="match status" value="1"/>
</dbReference>
<organism evidence="12">
    <name type="scientific">Octopus bimaculoides</name>
    <name type="common">California two-spotted octopus</name>
    <dbReference type="NCBI Taxonomy" id="37653"/>
    <lineage>
        <taxon>Eukaryota</taxon>
        <taxon>Metazoa</taxon>
        <taxon>Spiralia</taxon>
        <taxon>Lophotrochozoa</taxon>
        <taxon>Mollusca</taxon>
        <taxon>Cephalopoda</taxon>
        <taxon>Coleoidea</taxon>
        <taxon>Octopodiformes</taxon>
        <taxon>Octopoda</taxon>
        <taxon>Incirrata</taxon>
        <taxon>Octopodidae</taxon>
        <taxon>Octopus</taxon>
    </lineage>
</organism>
<keyword evidence="9" id="KW-0393">Immunoglobulin domain</keyword>
<dbReference type="InterPro" id="IPR007110">
    <property type="entry name" value="Ig-like_dom"/>
</dbReference>
<comment type="subcellular location">
    <subcellularLocation>
        <location evidence="1">Membrane</location>
        <topology evidence="1">Single-pass type I membrane protein</topology>
    </subcellularLocation>
</comment>
<evidence type="ECO:0000256" key="2">
    <source>
        <dbReference type="ARBA" id="ARBA00009844"/>
    </source>
</evidence>
<dbReference type="InterPro" id="IPR036383">
    <property type="entry name" value="TSP1_rpt_sf"/>
</dbReference>
<dbReference type="Pfam" id="PF25609">
    <property type="entry name" value="Unc5_NetrinR_N"/>
    <property type="match status" value="1"/>
</dbReference>
<dbReference type="PRINTS" id="PR01705">
    <property type="entry name" value="TSP1REPEAT"/>
</dbReference>
<dbReference type="OrthoDB" id="5973910at2759"/>
<dbReference type="SMART" id="SM00409">
    <property type="entry name" value="IG"/>
    <property type="match status" value="1"/>
</dbReference>
<evidence type="ECO:0000256" key="8">
    <source>
        <dbReference type="ARBA" id="ARBA00023180"/>
    </source>
</evidence>
<keyword evidence="10" id="KW-1133">Transmembrane helix</keyword>
<protein>
    <recommendedName>
        <fullName evidence="11">Ig-like domain-containing protein</fullName>
    </recommendedName>
</protein>
<evidence type="ECO:0000256" key="3">
    <source>
        <dbReference type="ARBA" id="ARBA00022473"/>
    </source>
</evidence>
<evidence type="ECO:0000256" key="10">
    <source>
        <dbReference type="SAM" id="Phobius"/>
    </source>
</evidence>
<evidence type="ECO:0000256" key="4">
    <source>
        <dbReference type="ARBA" id="ARBA00022737"/>
    </source>
</evidence>
<accession>A0A0L8HQ03</accession>
<comment type="similarity">
    <text evidence="2">Belongs to the unc-5 family.</text>
</comment>
<reference evidence="12" key="1">
    <citation type="submission" date="2015-07" db="EMBL/GenBank/DDBJ databases">
        <title>MeaNS - Measles Nucleotide Surveillance Program.</title>
        <authorList>
            <person name="Tran T."/>
            <person name="Druce J."/>
        </authorList>
    </citation>
    <scope>NUCLEOTIDE SEQUENCE</scope>
    <source>
        <strain evidence="12">UCB-OBI-ISO-001</strain>
        <tissue evidence="12">Gonad</tissue>
    </source>
</reference>
<keyword evidence="6" id="KW-1015">Disulfide bond</keyword>
<dbReference type="InterPro" id="IPR052065">
    <property type="entry name" value="Compl_asym_regulator"/>
</dbReference>
<dbReference type="PROSITE" id="PS50092">
    <property type="entry name" value="TSP1"/>
    <property type="match status" value="1"/>
</dbReference>
<dbReference type="FunFam" id="2.20.100.10:FF:000007">
    <property type="entry name" value="Thrombospondin 1"/>
    <property type="match status" value="1"/>
</dbReference>
<dbReference type="Gene3D" id="2.60.40.10">
    <property type="entry name" value="Immunoglobulins"/>
    <property type="match status" value="2"/>
</dbReference>
<dbReference type="STRING" id="37653.A0A0L8HQ03"/>
<gene>
    <name evidence="12" type="ORF">OCBIM_22009339mg</name>
</gene>
<dbReference type="PANTHER" id="PTHR22906:SF21">
    <property type="entry name" value="SEMA DOMAIN-CONTAINING PROTEIN"/>
    <property type="match status" value="1"/>
</dbReference>
<name>A0A0L8HQ03_OCTBM</name>
<dbReference type="EMBL" id="KQ417584">
    <property type="protein sequence ID" value="KOF91249.1"/>
    <property type="molecule type" value="Genomic_DNA"/>
</dbReference>
<dbReference type="InterPro" id="IPR000884">
    <property type="entry name" value="TSP1_rpt"/>
</dbReference>
<dbReference type="InterPro" id="IPR057755">
    <property type="entry name" value="UNC5A-D-like_N"/>
</dbReference>
<dbReference type="InterPro" id="IPR003598">
    <property type="entry name" value="Ig_sub2"/>
</dbReference>
<dbReference type="Pfam" id="PF00090">
    <property type="entry name" value="TSP_1"/>
    <property type="match status" value="1"/>
</dbReference>
<dbReference type="SUPFAM" id="SSF48726">
    <property type="entry name" value="Immunoglobulin"/>
    <property type="match status" value="1"/>
</dbReference>
<dbReference type="InterPro" id="IPR003599">
    <property type="entry name" value="Ig_sub"/>
</dbReference>
<proteinExistence type="inferred from homology"/>
<evidence type="ECO:0000313" key="12">
    <source>
        <dbReference type="EMBL" id="KOF91249.1"/>
    </source>
</evidence>
<keyword evidence="5 10" id="KW-0472">Membrane</keyword>
<dbReference type="SMART" id="SM00408">
    <property type="entry name" value="IGc2"/>
    <property type="match status" value="1"/>
</dbReference>
<dbReference type="Gene3D" id="2.20.100.10">
    <property type="entry name" value="Thrombospondin type-1 (TSP1) repeat"/>
    <property type="match status" value="1"/>
</dbReference>
<evidence type="ECO:0000256" key="1">
    <source>
        <dbReference type="ARBA" id="ARBA00004479"/>
    </source>
</evidence>
<evidence type="ECO:0000259" key="11">
    <source>
        <dbReference type="PROSITE" id="PS50835"/>
    </source>
</evidence>
<evidence type="ECO:0000256" key="6">
    <source>
        <dbReference type="ARBA" id="ARBA00023157"/>
    </source>
</evidence>
<keyword evidence="3" id="KW-0217">Developmental protein</keyword>
<dbReference type="InterPro" id="IPR013098">
    <property type="entry name" value="Ig_I-set"/>
</dbReference>
<dbReference type="InterPro" id="IPR036179">
    <property type="entry name" value="Ig-like_dom_sf"/>
</dbReference>
<evidence type="ECO:0000256" key="9">
    <source>
        <dbReference type="ARBA" id="ARBA00023319"/>
    </source>
</evidence>
<dbReference type="AlphaFoldDB" id="A0A0L8HQ03"/>
<feature type="transmembrane region" description="Helical" evidence="10">
    <location>
        <begin position="20"/>
        <end position="39"/>
    </location>
</feature>
<feature type="domain" description="Ig-like" evidence="11">
    <location>
        <begin position="161"/>
        <end position="268"/>
    </location>
</feature>
<sequence>MSMCIYSRYISMNGLRVYSVVVYIIYAATFSGVFIPMAAGQGGGGDGGTGGGGSNTGTGSSAASDLPVIIKQPDDVYYVLRHKPALVSCHVKGATDVQFKCSGQVVPLRSMSKVEVTDPKSGDKYLITSIEVPREEVEAYFGKDDYSCNCHAWNRKSKTAPGTAVISKEGIIRKSYLKKRFYREPISTFVKVEDTTQLECLPPEGDPMPEVFWLKDGQLVDFVKDDNLINSHDNSLIINQARLSDMGNYTCGAQNLASKRLSVPATLTVFVNGGWSSWSQWTECSVKCGRGIQKRMRSCSNPSPLNGGMNCHGDTTQKTSCNALCPGRKERKKSLKV</sequence>
<keyword evidence="7" id="KW-0675">Receptor</keyword>